<keyword evidence="4" id="KW-0997">Cell inner membrane</keyword>
<protein>
    <submittedName>
        <fullName evidence="10">ABC transporter permease subunit</fullName>
    </submittedName>
</protein>
<keyword evidence="6 8" id="KW-1133">Transmembrane helix</keyword>
<evidence type="ECO:0000256" key="7">
    <source>
        <dbReference type="ARBA" id="ARBA00023136"/>
    </source>
</evidence>
<evidence type="ECO:0000256" key="5">
    <source>
        <dbReference type="ARBA" id="ARBA00022692"/>
    </source>
</evidence>
<comment type="similarity">
    <text evidence="8">Belongs to the binding-protein-dependent transport system permease family.</text>
</comment>
<dbReference type="RefSeq" id="WP_394836417.1">
    <property type="nucleotide sequence ID" value="NZ_CP089929.1"/>
</dbReference>
<evidence type="ECO:0000256" key="2">
    <source>
        <dbReference type="ARBA" id="ARBA00022448"/>
    </source>
</evidence>
<dbReference type="InterPro" id="IPR000515">
    <property type="entry name" value="MetI-like"/>
</dbReference>
<feature type="transmembrane region" description="Helical" evidence="8">
    <location>
        <begin position="296"/>
        <end position="319"/>
    </location>
</feature>
<evidence type="ECO:0000256" key="6">
    <source>
        <dbReference type="ARBA" id="ARBA00022989"/>
    </source>
</evidence>
<dbReference type="EMBL" id="CP089983">
    <property type="protein sequence ID" value="WXB06760.1"/>
    <property type="molecule type" value="Genomic_DNA"/>
</dbReference>
<feature type="transmembrane region" description="Helical" evidence="8">
    <location>
        <begin position="212"/>
        <end position="233"/>
    </location>
</feature>
<keyword evidence="3" id="KW-1003">Cell membrane</keyword>
<sequence>MAVGLAVLWPLAHVLLGMTTASLAVLGRATTWALLGRTLLSCLEVTATTVVLGVPLGAVFARGRIPARRVWLALHALPLFLPPFVIALGWFHWLGERGLVGSARTSAVLFGPVGHLLVLTTTFTPIVTALTMLGMTGLDASLEEAALLVAPPWRVLTRLLVPAARSRIAVAAIIVFSLTLSEVGVPMFLRVPVYGAAVFVRLGGVDFAPGEAASLGVPMVVLGFVLIGLERALASSHGALRLRWRTRDPMDLGAWPGVMTIFAGLFASAPLLALAVRAVPGMGRCWSWAGPSMANSLVVSGAAAAIAMGIALIAGHALARGSLWASALDRVTVTGFFLPSAVLGTGIIAGWNRPATQRLYGSLAIVIVGFVARYTALGTRIVAASIANTSRAYEDAGSLGGAGYFRQLARIVIPLHARELVAAFGIAMVFGLRDLETAVLFYPPGGETLTVRIFTLEANGPSSVVAALALLQVILSLAVVTLGAIVMKRLR</sequence>
<name>A0ABZ2L8V6_9BACT</name>
<feature type="transmembrane region" description="Helical" evidence="8">
    <location>
        <begin position="357"/>
        <end position="376"/>
    </location>
</feature>
<evidence type="ECO:0000256" key="8">
    <source>
        <dbReference type="RuleBase" id="RU363032"/>
    </source>
</evidence>
<organism evidence="10 11">
    <name type="scientific">Pendulispora rubella</name>
    <dbReference type="NCBI Taxonomy" id="2741070"/>
    <lineage>
        <taxon>Bacteria</taxon>
        <taxon>Pseudomonadati</taxon>
        <taxon>Myxococcota</taxon>
        <taxon>Myxococcia</taxon>
        <taxon>Myxococcales</taxon>
        <taxon>Sorangiineae</taxon>
        <taxon>Pendulisporaceae</taxon>
        <taxon>Pendulispora</taxon>
    </lineage>
</organism>
<feature type="domain" description="ABC transmembrane type-1" evidence="9">
    <location>
        <begin position="35"/>
        <end position="230"/>
    </location>
</feature>
<evidence type="ECO:0000256" key="4">
    <source>
        <dbReference type="ARBA" id="ARBA00022519"/>
    </source>
</evidence>
<accession>A0ABZ2L8V6</accession>
<feature type="transmembrane region" description="Helical" evidence="8">
    <location>
        <begin position="462"/>
        <end position="486"/>
    </location>
</feature>
<dbReference type="SUPFAM" id="SSF161098">
    <property type="entry name" value="MetI-like"/>
    <property type="match status" value="2"/>
</dbReference>
<dbReference type="Pfam" id="PF00528">
    <property type="entry name" value="BPD_transp_1"/>
    <property type="match status" value="1"/>
</dbReference>
<evidence type="ECO:0000313" key="11">
    <source>
        <dbReference type="Proteomes" id="UP001374803"/>
    </source>
</evidence>
<dbReference type="PANTHER" id="PTHR43357">
    <property type="entry name" value="INNER MEMBRANE ABC TRANSPORTER PERMEASE PROTEIN YDCV"/>
    <property type="match status" value="1"/>
</dbReference>
<dbReference type="PROSITE" id="PS50928">
    <property type="entry name" value="ABC_TM1"/>
    <property type="match status" value="2"/>
</dbReference>
<feature type="transmembrane region" description="Helical" evidence="8">
    <location>
        <begin position="331"/>
        <end position="351"/>
    </location>
</feature>
<keyword evidence="2 8" id="KW-0813">Transport</keyword>
<evidence type="ECO:0000256" key="3">
    <source>
        <dbReference type="ARBA" id="ARBA00022475"/>
    </source>
</evidence>
<keyword evidence="11" id="KW-1185">Reference proteome</keyword>
<reference evidence="10" key="1">
    <citation type="submission" date="2021-12" db="EMBL/GenBank/DDBJ databases">
        <title>Discovery of the Pendulisporaceae a myxobacterial family with distinct sporulation behavior and unique specialized metabolism.</title>
        <authorList>
            <person name="Garcia R."/>
            <person name="Popoff A."/>
            <person name="Bader C.D."/>
            <person name="Loehr J."/>
            <person name="Walesch S."/>
            <person name="Walt C."/>
            <person name="Boldt J."/>
            <person name="Bunk B."/>
            <person name="Haeckl F.J.F.P.J."/>
            <person name="Gunesch A.P."/>
            <person name="Birkelbach J."/>
            <person name="Nuebel U."/>
            <person name="Pietschmann T."/>
            <person name="Bach T."/>
            <person name="Mueller R."/>
        </authorList>
    </citation>
    <scope>NUCLEOTIDE SEQUENCE</scope>
    <source>
        <strain evidence="10">MSr11367</strain>
    </source>
</reference>
<comment type="subcellular location">
    <subcellularLocation>
        <location evidence="1">Cell inner membrane</location>
        <topology evidence="1">Multi-pass membrane protein</topology>
    </subcellularLocation>
    <subcellularLocation>
        <location evidence="8">Cell membrane</location>
        <topology evidence="8">Multi-pass membrane protein</topology>
    </subcellularLocation>
</comment>
<feature type="transmembrane region" description="Helical" evidence="8">
    <location>
        <begin position="113"/>
        <end position="133"/>
    </location>
</feature>
<feature type="transmembrane region" description="Helical" evidence="8">
    <location>
        <begin position="72"/>
        <end position="93"/>
    </location>
</feature>
<evidence type="ECO:0000313" key="10">
    <source>
        <dbReference type="EMBL" id="WXB06760.1"/>
    </source>
</evidence>
<evidence type="ECO:0000259" key="9">
    <source>
        <dbReference type="PROSITE" id="PS50928"/>
    </source>
</evidence>
<dbReference type="InterPro" id="IPR035906">
    <property type="entry name" value="MetI-like_sf"/>
</dbReference>
<proteinExistence type="inferred from homology"/>
<keyword evidence="7 8" id="KW-0472">Membrane</keyword>
<gene>
    <name evidence="10" type="ORF">LVJ94_05870</name>
</gene>
<feature type="domain" description="ABC transmembrane type-1" evidence="9">
    <location>
        <begin position="293"/>
        <end position="483"/>
    </location>
</feature>
<feature type="transmembrane region" description="Helical" evidence="8">
    <location>
        <begin position="254"/>
        <end position="276"/>
    </location>
</feature>
<dbReference type="Proteomes" id="UP001374803">
    <property type="component" value="Chromosome"/>
</dbReference>
<dbReference type="CDD" id="cd06261">
    <property type="entry name" value="TM_PBP2"/>
    <property type="match status" value="2"/>
</dbReference>
<feature type="transmembrane region" description="Helical" evidence="8">
    <location>
        <begin position="168"/>
        <end position="189"/>
    </location>
</feature>
<evidence type="ECO:0000256" key="1">
    <source>
        <dbReference type="ARBA" id="ARBA00004429"/>
    </source>
</evidence>
<dbReference type="Gene3D" id="1.10.3720.10">
    <property type="entry name" value="MetI-like"/>
    <property type="match status" value="2"/>
</dbReference>
<feature type="transmembrane region" description="Helical" evidence="8">
    <location>
        <begin position="34"/>
        <end position="60"/>
    </location>
</feature>
<keyword evidence="5 8" id="KW-0812">Transmembrane</keyword>
<dbReference type="PANTHER" id="PTHR43357:SF3">
    <property type="entry name" value="FE(3+)-TRANSPORT SYSTEM PERMEASE PROTEIN FBPB 2"/>
    <property type="match status" value="1"/>
</dbReference>